<protein>
    <submittedName>
        <fullName evidence="2">Uncharacterized protein</fullName>
    </submittedName>
</protein>
<proteinExistence type="predicted"/>
<dbReference type="AlphaFoldDB" id="A0A7R9DPD0"/>
<name>A0A7R9DPD0_TIMPO</name>
<gene>
    <name evidence="2" type="ORF">TPSB3V08_LOCUS11590</name>
</gene>
<keyword evidence="1" id="KW-0812">Transmembrane</keyword>
<reference evidence="2" key="1">
    <citation type="submission" date="2020-11" db="EMBL/GenBank/DDBJ databases">
        <authorList>
            <person name="Tran Van P."/>
        </authorList>
    </citation>
    <scope>NUCLEOTIDE SEQUENCE</scope>
</reference>
<keyword evidence="1" id="KW-0472">Membrane</keyword>
<evidence type="ECO:0000256" key="1">
    <source>
        <dbReference type="SAM" id="Phobius"/>
    </source>
</evidence>
<keyword evidence="1" id="KW-1133">Transmembrane helix</keyword>
<sequence length="99" mass="11908">MSLFLYYWTTSLRYNMSLFLYYWTTSLRYNMSLFLYYWTTSLRKQRVPRPVEKIPTDMDEVTGIAAIRLSLHFINELFIDGNLNSCLFVMRVEAAHRDS</sequence>
<accession>A0A7R9DPD0</accession>
<organism evidence="2">
    <name type="scientific">Timema poppense</name>
    <name type="common">Walking stick</name>
    <dbReference type="NCBI Taxonomy" id="170557"/>
    <lineage>
        <taxon>Eukaryota</taxon>
        <taxon>Metazoa</taxon>
        <taxon>Ecdysozoa</taxon>
        <taxon>Arthropoda</taxon>
        <taxon>Hexapoda</taxon>
        <taxon>Insecta</taxon>
        <taxon>Pterygota</taxon>
        <taxon>Neoptera</taxon>
        <taxon>Polyneoptera</taxon>
        <taxon>Phasmatodea</taxon>
        <taxon>Timematodea</taxon>
        <taxon>Timematoidea</taxon>
        <taxon>Timematidae</taxon>
        <taxon>Timema</taxon>
    </lineage>
</organism>
<feature type="transmembrane region" description="Helical" evidence="1">
    <location>
        <begin position="20"/>
        <end position="39"/>
    </location>
</feature>
<evidence type="ECO:0000313" key="2">
    <source>
        <dbReference type="EMBL" id="CAD7417188.1"/>
    </source>
</evidence>
<dbReference type="EMBL" id="OD012918">
    <property type="protein sequence ID" value="CAD7417188.1"/>
    <property type="molecule type" value="Genomic_DNA"/>
</dbReference>